<dbReference type="AlphaFoldDB" id="A0A8B8HKL4"/>
<evidence type="ECO:0000313" key="3">
    <source>
        <dbReference type="Proteomes" id="UP001652626"/>
    </source>
</evidence>
<gene>
    <name evidence="4" type="primary">LOC113392956</name>
</gene>
<dbReference type="Proteomes" id="UP001652626">
    <property type="component" value="Chromosome 12"/>
</dbReference>
<feature type="compositionally biased region" description="Low complexity" evidence="1">
    <location>
        <begin position="115"/>
        <end position="148"/>
    </location>
</feature>
<evidence type="ECO:0000256" key="1">
    <source>
        <dbReference type="SAM" id="MobiDB-lite"/>
    </source>
</evidence>
<keyword evidence="3" id="KW-1185">Reference proteome</keyword>
<feature type="region of interest" description="Disordered" evidence="1">
    <location>
        <begin position="114"/>
        <end position="148"/>
    </location>
</feature>
<proteinExistence type="predicted"/>
<name>A0A8B8HKL4_VANTA</name>
<sequence length="148" mass="15883">MSSIRACVVLLVLLVQFQSIISKPFFMNLICDFICDDDDDTSSTTTSSSTEDDYFDFCDCTPTTRRPNNNRRQPFAPSQFNIRLPPSNGMNLSMINTNGIWSFGLDALQNQNGQAPPFANAPTTLAPTTAAGGTTAAGTTAAATTAKK</sequence>
<protein>
    <submittedName>
        <fullName evidence="4">Uncharacterized protein LOC113392956</fullName>
    </submittedName>
</protein>
<feature type="signal peptide" evidence="2">
    <location>
        <begin position="1"/>
        <end position="22"/>
    </location>
</feature>
<evidence type="ECO:0000313" key="4">
    <source>
        <dbReference type="RefSeq" id="XP_026485388.2"/>
    </source>
</evidence>
<dbReference type="OrthoDB" id="7478302at2759"/>
<feature type="chain" id="PRO_5047472187" evidence="2">
    <location>
        <begin position="23"/>
        <end position="148"/>
    </location>
</feature>
<accession>A0A8B8HKL4</accession>
<dbReference type="GeneID" id="113392956"/>
<keyword evidence="2" id="KW-0732">Signal</keyword>
<dbReference type="RefSeq" id="XP_026485388.2">
    <property type="nucleotide sequence ID" value="XM_026629603.2"/>
</dbReference>
<organism evidence="3 4">
    <name type="scientific">Vanessa tameamea</name>
    <name type="common">Kamehameha butterfly</name>
    <dbReference type="NCBI Taxonomy" id="334116"/>
    <lineage>
        <taxon>Eukaryota</taxon>
        <taxon>Metazoa</taxon>
        <taxon>Ecdysozoa</taxon>
        <taxon>Arthropoda</taxon>
        <taxon>Hexapoda</taxon>
        <taxon>Insecta</taxon>
        <taxon>Pterygota</taxon>
        <taxon>Neoptera</taxon>
        <taxon>Endopterygota</taxon>
        <taxon>Lepidoptera</taxon>
        <taxon>Glossata</taxon>
        <taxon>Ditrysia</taxon>
        <taxon>Papilionoidea</taxon>
        <taxon>Nymphalidae</taxon>
        <taxon>Nymphalinae</taxon>
        <taxon>Vanessa</taxon>
    </lineage>
</organism>
<evidence type="ECO:0000256" key="2">
    <source>
        <dbReference type="SAM" id="SignalP"/>
    </source>
</evidence>
<reference evidence="4" key="1">
    <citation type="submission" date="2025-08" db="UniProtKB">
        <authorList>
            <consortium name="RefSeq"/>
        </authorList>
    </citation>
    <scope>IDENTIFICATION</scope>
    <source>
        <tissue evidence="4">Whole body</tissue>
    </source>
</reference>
<dbReference type="OMA" id="PPSNGMN"/>